<evidence type="ECO:0000313" key="2">
    <source>
        <dbReference type="Proteomes" id="UP001519460"/>
    </source>
</evidence>
<organism evidence="1 2">
    <name type="scientific">Batillaria attramentaria</name>
    <dbReference type="NCBI Taxonomy" id="370345"/>
    <lineage>
        <taxon>Eukaryota</taxon>
        <taxon>Metazoa</taxon>
        <taxon>Spiralia</taxon>
        <taxon>Lophotrochozoa</taxon>
        <taxon>Mollusca</taxon>
        <taxon>Gastropoda</taxon>
        <taxon>Caenogastropoda</taxon>
        <taxon>Sorbeoconcha</taxon>
        <taxon>Cerithioidea</taxon>
        <taxon>Batillariidae</taxon>
        <taxon>Batillaria</taxon>
    </lineage>
</organism>
<dbReference type="Gene3D" id="3.40.720.10">
    <property type="entry name" value="Alkaline Phosphatase, subunit A"/>
    <property type="match status" value="1"/>
</dbReference>
<dbReference type="Proteomes" id="UP001519460">
    <property type="component" value="Unassembled WGS sequence"/>
</dbReference>
<dbReference type="PANTHER" id="PTHR10974">
    <property type="entry name" value="FI08016P-RELATED"/>
    <property type="match status" value="1"/>
</dbReference>
<protein>
    <submittedName>
        <fullName evidence="1">Uncharacterized protein</fullName>
    </submittedName>
</protein>
<dbReference type="PANTHER" id="PTHR10974:SF39">
    <property type="entry name" value="E2F TRANSCRIPTION FACTOR CC-MB DOMAIN-CONTAINING PROTEIN"/>
    <property type="match status" value="1"/>
</dbReference>
<dbReference type="Pfam" id="PF02995">
    <property type="entry name" value="DUF229"/>
    <property type="match status" value="2"/>
</dbReference>
<dbReference type="SUPFAM" id="SSF53649">
    <property type="entry name" value="Alkaline phosphatase-like"/>
    <property type="match status" value="1"/>
</dbReference>
<accession>A0ABD0KRY2</accession>
<dbReference type="InterPro" id="IPR004245">
    <property type="entry name" value="DUF229"/>
</dbReference>
<proteinExistence type="predicted"/>
<comment type="caution">
    <text evidence="1">The sequence shown here is derived from an EMBL/GenBank/DDBJ whole genome shotgun (WGS) entry which is preliminary data.</text>
</comment>
<reference evidence="1 2" key="1">
    <citation type="journal article" date="2023" name="Sci. Data">
        <title>Genome assembly of the Korean intertidal mud-creeper Batillaria attramentaria.</title>
        <authorList>
            <person name="Patra A.K."/>
            <person name="Ho P.T."/>
            <person name="Jun S."/>
            <person name="Lee S.J."/>
            <person name="Kim Y."/>
            <person name="Won Y.J."/>
        </authorList>
    </citation>
    <scope>NUCLEOTIDE SEQUENCE [LARGE SCALE GENOMIC DNA]</scope>
    <source>
        <strain evidence="1">Wonlab-2016</strain>
    </source>
</reference>
<keyword evidence="2" id="KW-1185">Reference proteome</keyword>
<dbReference type="InterPro" id="IPR017850">
    <property type="entry name" value="Alkaline_phosphatase_core_sf"/>
</dbReference>
<name>A0ABD0KRY2_9CAEN</name>
<evidence type="ECO:0000313" key="1">
    <source>
        <dbReference type="EMBL" id="KAK7489890.1"/>
    </source>
</evidence>
<sequence length="719" mass="82642">MLTPTVYSAGQSNVRHSWQQPQWMSRLGRCNGKTSSRHLILKKWITQLLKPSRKKTHFGFCFIACDAAIEKDVDGYDRFLHRISQDDDVPFVDASVQLLILPPSGQLRSPEHRWERNLMNINILFIDSVSRQHFFRSLPRTVHFLEKLQSNETSRTSVIDFELVQAVRSRTFETYQTLFEGEIDPSVKPFGTMEFPPEPLGVEHLLKKLKQKGYGTLWLEDLCYQWEWGLSKDLLVHNRSLSREQTWHKFHKALSRAHIDSVEVTYAMCKILIDNGVPDPFHGPDAVCENGRHQHEYFLEYLALYQNVMQMAQQPYFSILVTDAGHEGTGRRIQTLDVALKQYLQQAATQDNTLTVLMSDHGNSYGDFLERSTEGRFELFHPFLIMIVPDGVATSLGKKAMDALHTNQYRLVSVLDLYYTLEAIATDYKNTVSAGHKEYGVTSRGLLDQISPERTCRNIPRIMPNLCICENFDMPVESDEYHGLFAHLAVGRLNNEIQRQFLQTSLPQGVVRAFGHCQHLRLKEFKNVWKSFSKDTLSLKMDLVLEPEHQLFFVSMQAEFASNNANSRIILEKVDRISPYSKFAACADEKVRLQLCICNTNTTKDKVLQTDLPTQEDLDDDVLGLQSEVFVAQNTDNCLLLVQRRCEHGGIFSVVNTCSDRVFHFKFELQTSEMYVSDKVPIEDAVYPGQEIFLCMAIKSSPKAKWGWSFSLRHSVQFL</sequence>
<dbReference type="AlphaFoldDB" id="A0ABD0KRY2"/>
<dbReference type="EMBL" id="JACVVK020000133">
    <property type="protein sequence ID" value="KAK7489890.1"/>
    <property type="molecule type" value="Genomic_DNA"/>
</dbReference>
<gene>
    <name evidence="1" type="ORF">BaRGS_00018912</name>
</gene>